<dbReference type="Proteomes" id="UP000515847">
    <property type="component" value="Chromosome"/>
</dbReference>
<dbReference type="InterPro" id="IPR004013">
    <property type="entry name" value="PHP_dom"/>
</dbReference>
<dbReference type="SUPFAM" id="SSF89550">
    <property type="entry name" value="PHP domain-like"/>
    <property type="match status" value="1"/>
</dbReference>
<dbReference type="OrthoDB" id="9808747at2"/>
<dbReference type="PANTHER" id="PTHR36928:SF1">
    <property type="entry name" value="PHOSPHATASE YCDX-RELATED"/>
    <property type="match status" value="1"/>
</dbReference>
<evidence type="ECO:0000259" key="1">
    <source>
        <dbReference type="SMART" id="SM00481"/>
    </source>
</evidence>
<dbReference type="NCBIfam" id="NF006702">
    <property type="entry name" value="PRK09248.1"/>
    <property type="match status" value="1"/>
</dbReference>
<protein>
    <submittedName>
        <fullName evidence="2">PHP domain-containing protein</fullName>
    </submittedName>
</protein>
<dbReference type="CDD" id="cd07437">
    <property type="entry name" value="PHP_HisPPase_Ycdx_like"/>
    <property type="match status" value="1"/>
</dbReference>
<dbReference type="KEGG" id="tfr:BR63_11460"/>
<dbReference type="GO" id="GO:0008270">
    <property type="term" value="F:zinc ion binding"/>
    <property type="evidence" value="ECO:0007669"/>
    <property type="project" value="TreeGrafter"/>
</dbReference>
<feature type="domain" description="Polymerase/histidinol phosphatase N-terminal" evidence="1">
    <location>
        <begin position="5"/>
        <end position="79"/>
    </location>
</feature>
<dbReference type="SMART" id="SM00481">
    <property type="entry name" value="POLIIIAc"/>
    <property type="match status" value="1"/>
</dbReference>
<dbReference type="Gene3D" id="3.20.20.140">
    <property type="entry name" value="Metal-dependent hydrolases"/>
    <property type="match status" value="1"/>
</dbReference>
<keyword evidence="3" id="KW-1185">Reference proteome</keyword>
<dbReference type="PANTHER" id="PTHR36928">
    <property type="entry name" value="PHOSPHATASE YCDX-RELATED"/>
    <property type="match status" value="1"/>
</dbReference>
<dbReference type="InterPro" id="IPR050243">
    <property type="entry name" value="PHP_phosphatase"/>
</dbReference>
<organism evidence="2 3">
    <name type="scientific">Thermanaerosceptrum fracticalcis</name>
    <dbReference type="NCBI Taxonomy" id="1712410"/>
    <lineage>
        <taxon>Bacteria</taxon>
        <taxon>Bacillati</taxon>
        <taxon>Bacillota</taxon>
        <taxon>Clostridia</taxon>
        <taxon>Eubacteriales</taxon>
        <taxon>Peptococcaceae</taxon>
        <taxon>Thermanaerosceptrum</taxon>
    </lineage>
</organism>
<dbReference type="GO" id="GO:0042578">
    <property type="term" value="F:phosphoric ester hydrolase activity"/>
    <property type="evidence" value="ECO:0007669"/>
    <property type="project" value="TreeGrafter"/>
</dbReference>
<name>A0A7G6E467_THEFR</name>
<accession>A0A7G6E467</accession>
<dbReference type="RefSeq" id="WP_034420319.1">
    <property type="nucleotide sequence ID" value="NZ_CP045798.1"/>
</dbReference>
<dbReference type="InterPro" id="IPR003141">
    <property type="entry name" value="Pol/His_phosphatase_N"/>
</dbReference>
<dbReference type="EMBL" id="CP045798">
    <property type="protein sequence ID" value="QNB46871.1"/>
    <property type="molecule type" value="Genomic_DNA"/>
</dbReference>
<proteinExistence type="predicted"/>
<dbReference type="AlphaFoldDB" id="A0A7G6E467"/>
<dbReference type="Pfam" id="PF02811">
    <property type="entry name" value="PHP"/>
    <property type="match status" value="1"/>
</dbReference>
<reference evidence="2 3" key="1">
    <citation type="journal article" date="2019" name="Front. Microbiol.">
        <title>Thermoanaerosceptrum fracticalcis gen. nov. sp. nov., a Novel Fumarate-Fermenting Microorganism From a Deep Fractured Carbonate Aquifer of the US Great Basin.</title>
        <authorList>
            <person name="Hamilton-Brehm S.D."/>
            <person name="Stewart L.E."/>
            <person name="Zavarin M."/>
            <person name="Caldwell M."/>
            <person name="Lawson P.A."/>
            <person name="Onstott T.C."/>
            <person name="Grzymski J."/>
            <person name="Neveux I."/>
            <person name="Lollar B.S."/>
            <person name="Russell C.E."/>
            <person name="Moser D.P."/>
        </authorList>
    </citation>
    <scope>NUCLEOTIDE SEQUENCE [LARGE SCALE GENOMIC DNA]</scope>
    <source>
        <strain evidence="2 3">DRI-13</strain>
    </source>
</reference>
<evidence type="ECO:0000313" key="3">
    <source>
        <dbReference type="Proteomes" id="UP000515847"/>
    </source>
</evidence>
<dbReference type="GO" id="GO:0005829">
    <property type="term" value="C:cytosol"/>
    <property type="evidence" value="ECO:0007669"/>
    <property type="project" value="TreeGrafter"/>
</dbReference>
<dbReference type="InterPro" id="IPR016195">
    <property type="entry name" value="Pol/histidinol_Pase-like"/>
</dbReference>
<sequence length="245" mass="26727">MEIVADLHTHSVASGHAYSTIQEIITAARENGLKLVAITDHGPAMPGAPHSYHFSNLRIIPTSYNGVEVLRGVEANIMDYEGNLDLAAKYLRKLDIVLAGFHQDCLEPGSVEDNTRTMIKAMQNPLVDIIVHPGNPSFAIDAEKVVQASLELGIPLEINNSSLAPTASRQGSLHNCKEIARLAARYGSFISLGSDAHWAPLVGKFPEAYNLIREAGIREEKVLNTSLDLIKKFLGDRKQAKANIR</sequence>
<gene>
    <name evidence="2" type="ORF">BR63_11460</name>
</gene>
<evidence type="ECO:0000313" key="2">
    <source>
        <dbReference type="EMBL" id="QNB46871.1"/>
    </source>
</evidence>